<comment type="caution">
    <text evidence="1">The sequence shown here is derived from an EMBL/GenBank/DDBJ whole genome shotgun (WGS) entry which is preliminary data.</text>
</comment>
<protein>
    <submittedName>
        <fullName evidence="1">Uncharacterized protein</fullName>
    </submittedName>
</protein>
<proteinExistence type="predicted"/>
<reference evidence="1 2" key="1">
    <citation type="submission" date="2015-10" db="EMBL/GenBank/DDBJ databases">
        <title>Genome analyses suggest a sexual origin of heterokaryosis in a supposedly ancient asexual fungus.</title>
        <authorList>
            <person name="Ropars J."/>
            <person name="Sedzielewska K."/>
            <person name="Noel J."/>
            <person name="Charron P."/>
            <person name="Farinelli L."/>
            <person name="Marton T."/>
            <person name="Kruger M."/>
            <person name="Pelin A."/>
            <person name="Brachmann A."/>
            <person name="Corradi N."/>
        </authorList>
    </citation>
    <scope>NUCLEOTIDE SEQUENCE [LARGE SCALE GENOMIC DNA]</scope>
    <source>
        <strain evidence="1 2">A4</strain>
    </source>
</reference>
<sequence>MVQTVSGKSPQCEMIDISDNDLKNGINDDLKNDVSDDNLENDISCDDLDIGINEEDNTDQYLLFFNNLRI</sequence>
<accession>A0A2I1FV02</accession>
<dbReference type="EMBL" id="LLXI01000019">
    <property type="protein sequence ID" value="PKY38133.1"/>
    <property type="molecule type" value="Genomic_DNA"/>
</dbReference>
<name>A0A2I1FV02_9GLOM</name>
<evidence type="ECO:0000313" key="2">
    <source>
        <dbReference type="Proteomes" id="UP000234323"/>
    </source>
</evidence>
<organism evidence="1 2">
    <name type="scientific">Rhizophagus irregularis</name>
    <dbReference type="NCBI Taxonomy" id="588596"/>
    <lineage>
        <taxon>Eukaryota</taxon>
        <taxon>Fungi</taxon>
        <taxon>Fungi incertae sedis</taxon>
        <taxon>Mucoromycota</taxon>
        <taxon>Glomeromycotina</taxon>
        <taxon>Glomeromycetes</taxon>
        <taxon>Glomerales</taxon>
        <taxon>Glomeraceae</taxon>
        <taxon>Rhizophagus</taxon>
    </lineage>
</organism>
<gene>
    <name evidence="1" type="ORF">RhiirA4_451074</name>
</gene>
<keyword evidence="2" id="KW-1185">Reference proteome</keyword>
<dbReference type="Proteomes" id="UP000234323">
    <property type="component" value="Unassembled WGS sequence"/>
</dbReference>
<evidence type="ECO:0000313" key="1">
    <source>
        <dbReference type="EMBL" id="PKY38133.1"/>
    </source>
</evidence>
<dbReference type="AlphaFoldDB" id="A0A2I1FV02"/>